<dbReference type="InterPro" id="IPR002110">
    <property type="entry name" value="Ankyrin_rpt"/>
</dbReference>
<dbReference type="SMART" id="SM00248">
    <property type="entry name" value="ANK"/>
    <property type="match status" value="2"/>
</dbReference>
<accession>A0ABN3XCD4</accession>
<dbReference type="SUPFAM" id="SSF48403">
    <property type="entry name" value="Ankyrin repeat"/>
    <property type="match status" value="1"/>
</dbReference>
<evidence type="ECO:0000313" key="2">
    <source>
        <dbReference type="EMBL" id="GAA2614878.1"/>
    </source>
</evidence>
<comment type="caution">
    <text evidence="2">The sequence shown here is derived from an EMBL/GenBank/DDBJ whole genome shotgun (WGS) entry which is preliminary data.</text>
</comment>
<reference evidence="2 3" key="1">
    <citation type="journal article" date="2019" name="Int. J. Syst. Evol. Microbiol.">
        <title>The Global Catalogue of Microorganisms (GCM) 10K type strain sequencing project: providing services to taxonomists for standard genome sequencing and annotation.</title>
        <authorList>
            <consortium name="The Broad Institute Genomics Platform"/>
            <consortium name="The Broad Institute Genome Sequencing Center for Infectious Disease"/>
            <person name="Wu L."/>
            <person name="Ma J."/>
        </authorList>
    </citation>
    <scope>NUCLEOTIDE SEQUENCE [LARGE SCALE GENOMIC DNA]</scope>
    <source>
        <strain evidence="2 3">JCM 6833</strain>
    </source>
</reference>
<protein>
    <recommendedName>
        <fullName evidence="4">Ankyrin repeat domain-containing protein</fullName>
    </recommendedName>
</protein>
<dbReference type="InterPro" id="IPR036770">
    <property type="entry name" value="Ankyrin_rpt-contain_sf"/>
</dbReference>
<evidence type="ECO:0008006" key="4">
    <source>
        <dbReference type="Google" id="ProtNLM"/>
    </source>
</evidence>
<organism evidence="2 3">
    <name type="scientific">Actinomadura fulvescens</name>
    <dbReference type="NCBI Taxonomy" id="46160"/>
    <lineage>
        <taxon>Bacteria</taxon>
        <taxon>Bacillati</taxon>
        <taxon>Actinomycetota</taxon>
        <taxon>Actinomycetes</taxon>
        <taxon>Streptosporangiales</taxon>
        <taxon>Thermomonosporaceae</taxon>
        <taxon>Actinomadura</taxon>
    </lineage>
</organism>
<dbReference type="PROSITE" id="PS50088">
    <property type="entry name" value="ANK_REPEAT"/>
    <property type="match status" value="1"/>
</dbReference>
<dbReference type="EMBL" id="BAAATD010000008">
    <property type="protein sequence ID" value="GAA2614878.1"/>
    <property type="molecule type" value="Genomic_DNA"/>
</dbReference>
<proteinExistence type="predicted"/>
<evidence type="ECO:0000313" key="3">
    <source>
        <dbReference type="Proteomes" id="UP001501509"/>
    </source>
</evidence>
<name>A0ABN3XCD4_9ACTN</name>
<sequence length="313" mass="33369">MVGTSDWTGIVHGDFSDLNKIRARLQAGADPLGSLWTYGSALHEAAKEGSPELVALLVAHVRDGELDGLNDGRSALWEAVFRDRSEIARVLVEAGADPWLDMMDGWSPGRLALAGPHLDLFGTPPEGIRLSAGEQAMADAGPQLAEVFSGIHYDGYSLLCVAGVGLNEAFRRLDGAIQVDAPAEPENWEDLDLSVVGLTSVPGGCVITQPWAYAADNDAVAGPVTIGTFGYGMYANPKSGNQGSIWRNGQAEAWDLHPGYDPRENSTAREVLASYVCEFSAIAHCMVYAGLSPNTSDCLESPQVWVRMPNIEG</sequence>
<gene>
    <name evidence="2" type="ORF">GCM10010411_57280</name>
</gene>
<feature type="repeat" description="ANK" evidence="1">
    <location>
        <begin position="71"/>
        <end position="97"/>
    </location>
</feature>
<keyword evidence="1" id="KW-0040">ANK repeat</keyword>
<keyword evidence="3" id="KW-1185">Reference proteome</keyword>
<evidence type="ECO:0000256" key="1">
    <source>
        <dbReference type="PROSITE-ProRule" id="PRU00023"/>
    </source>
</evidence>
<dbReference type="Pfam" id="PF12796">
    <property type="entry name" value="Ank_2"/>
    <property type="match status" value="1"/>
</dbReference>
<dbReference type="Proteomes" id="UP001501509">
    <property type="component" value="Unassembled WGS sequence"/>
</dbReference>
<dbReference type="Gene3D" id="1.25.40.20">
    <property type="entry name" value="Ankyrin repeat-containing domain"/>
    <property type="match status" value="1"/>
</dbReference>
<dbReference type="PROSITE" id="PS50297">
    <property type="entry name" value="ANK_REP_REGION"/>
    <property type="match status" value="1"/>
</dbReference>